<dbReference type="EMBL" id="KU050077">
    <property type="protein sequence ID" value="AMB48663.1"/>
    <property type="molecule type" value="Genomic_DNA"/>
</dbReference>
<dbReference type="Proteomes" id="UP000282469">
    <property type="component" value="Segment"/>
</dbReference>
<proteinExistence type="predicted"/>
<accession>A0A0Y0GFK8</accession>
<evidence type="ECO:0000313" key="2">
    <source>
        <dbReference type="Proteomes" id="UP000282469"/>
    </source>
</evidence>
<protein>
    <submittedName>
        <fullName evidence="1">Uncharacterized protein</fullName>
    </submittedName>
</protein>
<organismHost>
    <name type="scientific">Glossina</name>
    <name type="common">tsetse flies</name>
    <dbReference type="NCBI Taxonomy" id="7393"/>
</organismHost>
<organism evidence="1 2">
    <name type="scientific">Glossina hytrovirus (isolate Glossina pallidipes/Ethiopia/Seibersdorf/-)</name>
    <name type="common">GHV</name>
    <dbReference type="NCBI Taxonomy" id="379529"/>
    <lineage>
        <taxon>Viruses</taxon>
        <taxon>Viruses incertae sedis</taxon>
        <taxon>Naldaviricetes</taxon>
        <taxon>Lefavirales</taxon>
        <taxon>Hytrosaviridae</taxon>
        <taxon>Glossinavirus</taxon>
        <taxon>Glossinavirus glopallidipedis</taxon>
    </lineage>
</organism>
<sequence>MDQINATDDTKIACMKAVYDVIKWDTNSSNENYNDKSTLVEETILLMRAFGYSPVEDYSNSEDKYNNNN</sequence>
<reference evidence="1 2" key="1">
    <citation type="journal article" date="2016" name="J. Gen. Virol.">
        <title>Comprehensive annotation of Glossina pallidipes salivary gland hypertrophy virus from Ethiopian tsetse flies: a proteogenomics approach.</title>
        <authorList>
            <person name="Abd-Alla A.M."/>
            <person name="Kariithi H.M."/>
            <person name="Cousserans F."/>
            <person name="Parker N.J."/>
            <person name="Ince I.A."/>
            <person name="Scully E.D."/>
            <person name="Boeren S."/>
            <person name="Geib S.M."/>
            <person name="Mekonnen S."/>
            <person name="Vlak J.M."/>
            <person name="Parker A.G."/>
            <person name="Vreysen M.J."/>
            <person name="Bergoin M."/>
        </authorList>
    </citation>
    <scope>NUCLEOTIDE SEQUENCE [LARGE SCALE GENOMIC DNA]</scope>
    <source>
        <strain evidence="1 2">Ethiopian</strain>
    </source>
</reference>
<name>A0A0Y0GFK8_GHVS</name>
<gene>
    <name evidence="1" type="ORF">GpSGHVEth059</name>
</gene>
<evidence type="ECO:0000313" key="1">
    <source>
        <dbReference type="EMBL" id="AMB48663.1"/>
    </source>
</evidence>